<evidence type="ECO:0000313" key="3">
    <source>
        <dbReference type="EMBL" id="MYD89103.1"/>
    </source>
</evidence>
<dbReference type="InterPro" id="IPR043143">
    <property type="entry name" value="Mal/L-sulf/L-lact_DH-like_NADP"/>
</dbReference>
<reference evidence="3" key="1">
    <citation type="submission" date="2019-09" db="EMBL/GenBank/DDBJ databases">
        <title>Characterisation of the sponge microbiome using genome-centric metagenomics.</title>
        <authorList>
            <person name="Engelberts J.P."/>
            <person name="Robbins S.J."/>
            <person name="De Goeij J.M."/>
            <person name="Aranda M."/>
            <person name="Bell S.C."/>
            <person name="Webster N.S."/>
        </authorList>
    </citation>
    <scope>NUCLEOTIDE SEQUENCE</scope>
    <source>
        <strain evidence="3">SB0662_bin_9</strain>
    </source>
</reference>
<evidence type="ECO:0000256" key="2">
    <source>
        <dbReference type="ARBA" id="ARBA00023002"/>
    </source>
</evidence>
<accession>A0A6B1DQQ0</accession>
<dbReference type="PANTHER" id="PTHR11091">
    <property type="entry name" value="OXIDOREDUCTASE-RELATED"/>
    <property type="match status" value="1"/>
</dbReference>
<name>A0A6B1DQQ0_9CHLR</name>
<dbReference type="PANTHER" id="PTHR11091:SF0">
    <property type="entry name" value="MALATE DEHYDROGENASE"/>
    <property type="match status" value="1"/>
</dbReference>
<dbReference type="InterPro" id="IPR003767">
    <property type="entry name" value="Malate/L-lactate_DH-like"/>
</dbReference>
<evidence type="ECO:0000256" key="1">
    <source>
        <dbReference type="ARBA" id="ARBA00006056"/>
    </source>
</evidence>
<dbReference type="Gene3D" id="3.30.1370.60">
    <property type="entry name" value="Hypothetical oxidoreductase yiak, domain 2"/>
    <property type="match status" value="1"/>
</dbReference>
<dbReference type="Pfam" id="PF02615">
    <property type="entry name" value="Ldh_2"/>
    <property type="match status" value="1"/>
</dbReference>
<dbReference type="InterPro" id="IPR043144">
    <property type="entry name" value="Mal/L-sulf/L-lact_DH-like_ah"/>
</dbReference>
<proteinExistence type="inferred from homology"/>
<dbReference type="InterPro" id="IPR036111">
    <property type="entry name" value="Mal/L-sulfo/L-lacto_DH-like_sf"/>
</dbReference>
<organism evidence="3">
    <name type="scientific">Caldilineaceae bacterium SB0662_bin_9</name>
    <dbReference type="NCBI Taxonomy" id="2605258"/>
    <lineage>
        <taxon>Bacteria</taxon>
        <taxon>Bacillati</taxon>
        <taxon>Chloroflexota</taxon>
        <taxon>Caldilineae</taxon>
        <taxon>Caldilineales</taxon>
        <taxon>Caldilineaceae</taxon>
    </lineage>
</organism>
<dbReference type="GO" id="GO:0016491">
    <property type="term" value="F:oxidoreductase activity"/>
    <property type="evidence" value="ECO:0007669"/>
    <property type="project" value="UniProtKB-KW"/>
</dbReference>
<comment type="caution">
    <text evidence="3">The sequence shown here is derived from an EMBL/GenBank/DDBJ whole genome shotgun (WGS) entry which is preliminary data.</text>
</comment>
<dbReference type="AlphaFoldDB" id="A0A6B1DQQ0"/>
<sequence length="346" mass="36774">MPAIAPSDLNDLVTGILHGSGLPEDQARRTAGHLVESNLMGHDSHGVMRVPGYAEQIEKGSIKALGSQTVERDASATAVVDADRSIGILMAYEAMEMATRKAEAVGVGVVTVRRASHIGRLGAFPPLAAAKNCVGIIMLNGGARFAAPFGGTDRRLPPNPLAISVPTDTDDPMMLDITTSMVAGGKLEVLTARNQEAPEGWLVDGDGNTVTDPALLRTPHAAMLPLGGALGHKGYGLSMMIDVMAGALSRAGCSQENPTRGASGFLCMALQIEAFVDMDEYRTEVRHLIDWIKSSRLMPGTDQIYLPGEIEQQRIRERTASGIPIEDATWNRIVESASKYEIPVPA</sequence>
<keyword evidence="2" id="KW-0560">Oxidoreductase</keyword>
<dbReference type="Gene3D" id="1.10.1530.10">
    <property type="match status" value="1"/>
</dbReference>
<comment type="similarity">
    <text evidence="1">Belongs to the LDH2/MDH2 oxidoreductase family.</text>
</comment>
<dbReference type="EMBL" id="VXPY01000013">
    <property type="protein sequence ID" value="MYD89103.1"/>
    <property type="molecule type" value="Genomic_DNA"/>
</dbReference>
<dbReference type="SUPFAM" id="SSF89733">
    <property type="entry name" value="L-sulfolactate dehydrogenase-like"/>
    <property type="match status" value="1"/>
</dbReference>
<protein>
    <submittedName>
        <fullName evidence="3">Ldh family oxidoreductase</fullName>
    </submittedName>
</protein>
<gene>
    <name evidence="3" type="ORF">F4Y08_02020</name>
</gene>